<dbReference type="KEGG" id="pfla:Pflav_041100"/>
<feature type="chain" id="PRO_5039189937" evidence="1">
    <location>
        <begin position="25"/>
        <end position="201"/>
    </location>
</feature>
<dbReference type="AlphaFoldDB" id="A0A6F8XV58"/>
<protein>
    <submittedName>
        <fullName evidence="2">Uncharacterized protein</fullName>
    </submittedName>
</protein>
<accession>A0A6F8XV58</accession>
<keyword evidence="1" id="KW-0732">Signal</keyword>
<dbReference type="EMBL" id="AP022870">
    <property type="protein sequence ID" value="BCB77700.1"/>
    <property type="molecule type" value="Genomic_DNA"/>
</dbReference>
<name>A0A6F8XV58_9ACTN</name>
<evidence type="ECO:0000256" key="1">
    <source>
        <dbReference type="SAM" id="SignalP"/>
    </source>
</evidence>
<dbReference type="Proteomes" id="UP000502508">
    <property type="component" value="Chromosome"/>
</dbReference>
<keyword evidence="3" id="KW-1185">Reference proteome</keyword>
<reference evidence="2 3" key="2">
    <citation type="submission" date="2020-03" db="EMBL/GenBank/DDBJ databases">
        <authorList>
            <person name="Ichikawa N."/>
            <person name="Kimura A."/>
            <person name="Kitahashi Y."/>
            <person name="Uohara A."/>
        </authorList>
    </citation>
    <scope>NUCLEOTIDE SEQUENCE [LARGE SCALE GENOMIC DNA]</scope>
    <source>
        <strain evidence="2 3">NBRC 107702</strain>
    </source>
</reference>
<proteinExistence type="predicted"/>
<sequence length="201" mass="20382">MPRSRLLIAFLAALVSIGIFPALAGATTPGDLTVHPTVGVTPAPTGGTAPAEAEWIPATCATGELTTVETDAALNTTVSGAVSICGTYKPKAAFTAVLFRPDRDYAIAAATSLRSYDPAGPKPVTLALVTAPSTGTAGLCLMRSPTARIACVRLDFTLGQPAVMHAISTDDPLVAKPVIFVDDTLAPHPPAGFCGSCLAVP</sequence>
<dbReference type="RefSeq" id="WP_173037417.1">
    <property type="nucleotide sequence ID" value="NZ_AP022870.1"/>
</dbReference>
<gene>
    <name evidence="2" type="ORF">Pflav_041100</name>
</gene>
<evidence type="ECO:0000313" key="3">
    <source>
        <dbReference type="Proteomes" id="UP000502508"/>
    </source>
</evidence>
<organism evidence="2 3">
    <name type="scientific">Phytohabitans flavus</name>
    <dbReference type="NCBI Taxonomy" id="1076124"/>
    <lineage>
        <taxon>Bacteria</taxon>
        <taxon>Bacillati</taxon>
        <taxon>Actinomycetota</taxon>
        <taxon>Actinomycetes</taxon>
        <taxon>Micromonosporales</taxon>
        <taxon>Micromonosporaceae</taxon>
    </lineage>
</organism>
<feature type="signal peptide" evidence="1">
    <location>
        <begin position="1"/>
        <end position="24"/>
    </location>
</feature>
<reference evidence="2 3" key="1">
    <citation type="submission" date="2020-03" db="EMBL/GenBank/DDBJ databases">
        <title>Whole genome shotgun sequence of Phytohabitans flavus NBRC 107702.</title>
        <authorList>
            <person name="Komaki H."/>
            <person name="Tamura T."/>
        </authorList>
    </citation>
    <scope>NUCLEOTIDE SEQUENCE [LARGE SCALE GENOMIC DNA]</scope>
    <source>
        <strain evidence="2 3">NBRC 107702</strain>
    </source>
</reference>
<evidence type="ECO:0000313" key="2">
    <source>
        <dbReference type="EMBL" id="BCB77700.1"/>
    </source>
</evidence>